<protein>
    <submittedName>
        <fullName evidence="6">Nitroreductase family protein</fullName>
    </submittedName>
</protein>
<dbReference type="Gene3D" id="3.40.109.10">
    <property type="entry name" value="NADH Oxidase"/>
    <property type="match status" value="1"/>
</dbReference>
<dbReference type="EMBL" id="JAIXNE010000002">
    <property type="protein sequence ID" value="MCA6075275.1"/>
    <property type="molecule type" value="Genomic_DNA"/>
</dbReference>
<dbReference type="InterPro" id="IPR029479">
    <property type="entry name" value="Nitroreductase"/>
</dbReference>
<evidence type="ECO:0000313" key="6">
    <source>
        <dbReference type="EMBL" id="MCA6076452.1"/>
    </source>
</evidence>
<organism evidence="6 8">
    <name type="scientific">Fulvivirga sedimenti</name>
    <dbReference type="NCBI Taxonomy" id="2879465"/>
    <lineage>
        <taxon>Bacteria</taxon>
        <taxon>Pseudomonadati</taxon>
        <taxon>Bacteroidota</taxon>
        <taxon>Cytophagia</taxon>
        <taxon>Cytophagales</taxon>
        <taxon>Fulvivirgaceae</taxon>
        <taxon>Fulvivirga</taxon>
    </lineage>
</organism>
<dbReference type="EMBL" id="JAIXNE010000003">
    <property type="protein sequence ID" value="MCA6076452.1"/>
    <property type="molecule type" value="Genomic_DNA"/>
</dbReference>
<feature type="domain" description="Nitroreductase" evidence="4">
    <location>
        <begin position="21"/>
        <end position="76"/>
    </location>
</feature>
<dbReference type="PANTHER" id="PTHR43673:SF10">
    <property type="entry name" value="NADH DEHYDROGENASE_NAD(P)H NITROREDUCTASE XCC3605-RELATED"/>
    <property type="match status" value="1"/>
</dbReference>
<accession>A0A9X1HTE2</accession>
<evidence type="ECO:0000313" key="7">
    <source>
        <dbReference type="EMBL" id="MCA6077580.1"/>
    </source>
</evidence>
<dbReference type="AlphaFoldDB" id="A0A9X1HTE2"/>
<evidence type="ECO:0000256" key="1">
    <source>
        <dbReference type="ARBA" id="ARBA00007118"/>
    </source>
</evidence>
<reference evidence="6" key="1">
    <citation type="submission" date="2021-09" db="EMBL/GenBank/DDBJ databases">
        <title>Fulvivirga sp. isolated from coastal sediment.</title>
        <authorList>
            <person name="Yu H."/>
        </authorList>
    </citation>
    <scope>NUCLEOTIDE SEQUENCE</scope>
    <source>
        <strain evidence="6">1062</strain>
    </source>
</reference>
<evidence type="ECO:0000256" key="2">
    <source>
        <dbReference type="ARBA" id="ARBA00023002"/>
    </source>
</evidence>
<keyword evidence="2" id="KW-0560">Oxidoreductase</keyword>
<feature type="domain" description="Nitroreductase" evidence="4">
    <location>
        <begin position="83"/>
        <end position="165"/>
    </location>
</feature>
<dbReference type="EMBL" id="JAIXNE010000004">
    <property type="protein sequence ID" value="MCA6077580.1"/>
    <property type="molecule type" value="Genomic_DNA"/>
</dbReference>
<dbReference type="Proteomes" id="UP001139409">
    <property type="component" value="Unassembled WGS sequence"/>
</dbReference>
<sequence length="199" mass="22928">MMIETIDIKQAKTRYNVLDVIRKRWSPRSFSKYPLMPEEIETLLEAATWAPSAMNEQPWRFVVASKEDEEKFRKLADFLVPGNRVWAENAAVLMVVFGVTTYARNGKENINVGHDVGMATQNLLLQGVSMDVYGHVMEGFDKDRVIEEFQLPDNIRPLTMLALGRLDVPDLLEEPYYSREQSPRTRRSVEDSVISFPEM</sequence>
<evidence type="ECO:0000259" key="4">
    <source>
        <dbReference type="Pfam" id="PF00881"/>
    </source>
</evidence>
<feature type="region of interest" description="Disordered" evidence="3">
    <location>
        <begin position="177"/>
        <end position="199"/>
    </location>
</feature>
<comment type="caution">
    <text evidence="6">The sequence shown here is derived from an EMBL/GenBank/DDBJ whole genome shotgun (WGS) entry which is preliminary data.</text>
</comment>
<dbReference type="GO" id="GO:0016491">
    <property type="term" value="F:oxidoreductase activity"/>
    <property type="evidence" value="ECO:0007669"/>
    <property type="project" value="UniProtKB-KW"/>
</dbReference>
<gene>
    <name evidence="5" type="ORF">LDX50_10370</name>
    <name evidence="6" type="ORF">LDX50_16340</name>
    <name evidence="7" type="ORF">LDX50_22060</name>
</gene>
<dbReference type="PANTHER" id="PTHR43673">
    <property type="entry name" value="NAD(P)H NITROREDUCTASE YDGI-RELATED"/>
    <property type="match status" value="1"/>
</dbReference>
<evidence type="ECO:0000313" key="5">
    <source>
        <dbReference type="EMBL" id="MCA6075275.1"/>
    </source>
</evidence>
<dbReference type="SUPFAM" id="SSF55469">
    <property type="entry name" value="FMN-dependent nitroreductase-like"/>
    <property type="match status" value="1"/>
</dbReference>
<keyword evidence="8" id="KW-1185">Reference proteome</keyword>
<feature type="compositionally biased region" description="Basic and acidic residues" evidence="3">
    <location>
        <begin position="181"/>
        <end position="190"/>
    </location>
</feature>
<dbReference type="RefSeq" id="WP_225698378.1">
    <property type="nucleotide sequence ID" value="NZ_JAIXNE010000002.1"/>
</dbReference>
<comment type="similarity">
    <text evidence="1">Belongs to the nitroreductase family.</text>
</comment>
<dbReference type="CDD" id="cd02138">
    <property type="entry name" value="TdsD-like"/>
    <property type="match status" value="1"/>
</dbReference>
<dbReference type="InterPro" id="IPR000415">
    <property type="entry name" value="Nitroreductase-like"/>
</dbReference>
<evidence type="ECO:0000256" key="3">
    <source>
        <dbReference type="SAM" id="MobiDB-lite"/>
    </source>
</evidence>
<dbReference type="Pfam" id="PF00881">
    <property type="entry name" value="Nitroreductase"/>
    <property type="match status" value="2"/>
</dbReference>
<name>A0A9X1HTE2_9BACT</name>
<evidence type="ECO:0000313" key="8">
    <source>
        <dbReference type="Proteomes" id="UP001139409"/>
    </source>
</evidence>
<proteinExistence type="inferred from homology"/>